<dbReference type="GO" id="GO:0005975">
    <property type="term" value="P:carbohydrate metabolic process"/>
    <property type="evidence" value="ECO:0007669"/>
    <property type="project" value="TreeGrafter"/>
</dbReference>
<evidence type="ECO:0000313" key="6">
    <source>
        <dbReference type="EMBL" id="CDX46949.1"/>
    </source>
</evidence>
<dbReference type="AlphaFoldDB" id="A0A090FZD1"/>
<dbReference type="InterPro" id="IPR016142">
    <property type="entry name" value="Citrate_synth-like_lrg_a-sub"/>
</dbReference>
<dbReference type="Gene3D" id="1.10.230.10">
    <property type="entry name" value="Cytochrome P450-Terp, domain 2"/>
    <property type="match status" value="1"/>
</dbReference>
<dbReference type="GO" id="GO:0005829">
    <property type="term" value="C:cytosol"/>
    <property type="evidence" value="ECO:0007669"/>
    <property type="project" value="TreeGrafter"/>
</dbReference>
<gene>
    <name evidence="6" type="ORF">MPLDJ20_90293</name>
</gene>
<comment type="similarity">
    <text evidence="2 5">Belongs to the citrate synthase family.</text>
</comment>
<dbReference type="SUPFAM" id="SSF48256">
    <property type="entry name" value="Citrate synthase"/>
    <property type="match status" value="1"/>
</dbReference>
<dbReference type="PANTHER" id="PTHR11739">
    <property type="entry name" value="CITRATE SYNTHASE"/>
    <property type="match status" value="1"/>
</dbReference>
<dbReference type="PANTHER" id="PTHR11739:SF23">
    <property type="entry name" value="CITRATE SYNTHASE 2-RELATED"/>
    <property type="match status" value="1"/>
</dbReference>
<dbReference type="GeneID" id="31894060"/>
<sequence>MANGLDDVVAADTVLSDVDGVGGHLTIRGHSLMELAGRWRYAQVVRLLFDGFFDELPSDAELEKAIGKARVEVFDRVKPMFTQLASLDIYSGMRAGMAILPDGDGLADALRLIAAPAVLTPALLRLGQGEIPIVPDAKADHAGDMLRMLAGTASPALAKALDSYLVTVCDHGLNASTFATRVVASTQAGLTSAILAGLGALKGPLHGGAPGPVIEMLDAIEASGDAAAWLRNEIAHGERIMGFGHRIYRVRDPRADALKAVVRQLGSRNEASSKEMSSRLAFAETVEQAALEVLRVAKPQRSIQTNVEFYTALLLEAVGFPQEAFSNVFAAGRVAGWIAHAREQQATGRLIRPQSRYIGPVPDLVA</sequence>
<evidence type="ECO:0000256" key="5">
    <source>
        <dbReference type="RuleBase" id="RU003406"/>
    </source>
</evidence>
<dbReference type="EMBL" id="CCNB01000046">
    <property type="protein sequence ID" value="CDX46949.1"/>
    <property type="molecule type" value="Genomic_DNA"/>
</dbReference>
<dbReference type="GO" id="GO:0006099">
    <property type="term" value="P:tricarboxylic acid cycle"/>
    <property type="evidence" value="ECO:0007669"/>
    <property type="project" value="UniProtKB-UniPathway"/>
</dbReference>
<dbReference type="Gene3D" id="1.10.580.10">
    <property type="entry name" value="Citrate Synthase, domain 1"/>
    <property type="match status" value="1"/>
</dbReference>
<reference evidence="6 7" key="1">
    <citation type="submission" date="2014-08" db="EMBL/GenBank/DDBJ databases">
        <authorList>
            <person name="Moulin Lionel"/>
        </authorList>
    </citation>
    <scope>NUCLEOTIDE SEQUENCE [LARGE SCALE GENOMIC DNA]</scope>
</reference>
<evidence type="ECO:0000256" key="4">
    <source>
        <dbReference type="ARBA" id="ARBA00022679"/>
    </source>
</evidence>
<name>A0A090FZD1_MESPL</name>
<dbReference type="UniPathway" id="UPA00223">
    <property type="reaction ID" value="UER00717"/>
</dbReference>
<comment type="pathway">
    <text evidence="1">Carbohydrate metabolism; tricarboxylic acid cycle; isocitrate from oxaloacetate: step 1/2.</text>
</comment>
<proteinExistence type="inferred from homology"/>
<evidence type="ECO:0000313" key="7">
    <source>
        <dbReference type="Proteomes" id="UP000046373"/>
    </source>
</evidence>
<dbReference type="InterPro" id="IPR016143">
    <property type="entry name" value="Citrate_synth-like_sm_a-sub"/>
</dbReference>
<dbReference type="PROSITE" id="PS00480">
    <property type="entry name" value="CITRATE_SYNTHASE"/>
    <property type="match status" value="1"/>
</dbReference>
<accession>A0A090FZD1</accession>
<dbReference type="EC" id="2.3.3.16" evidence="3"/>
<dbReference type="NCBIfam" id="NF009005">
    <property type="entry name" value="PRK12350.1"/>
    <property type="match status" value="1"/>
</dbReference>
<dbReference type="PRINTS" id="PR00143">
    <property type="entry name" value="CITRTSNTHASE"/>
</dbReference>
<dbReference type="CDD" id="cd06109">
    <property type="entry name" value="BsCS-I_like"/>
    <property type="match status" value="1"/>
</dbReference>
<dbReference type="Pfam" id="PF00285">
    <property type="entry name" value="Citrate_synt"/>
    <property type="match status" value="1"/>
</dbReference>
<dbReference type="GO" id="GO:0036440">
    <property type="term" value="F:citrate synthase activity"/>
    <property type="evidence" value="ECO:0007669"/>
    <property type="project" value="UniProtKB-EC"/>
</dbReference>
<evidence type="ECO:0000256" key="2">
    <source>
        <dbReference type="ARBA" id="ARBA00010566"/>
    </source>
</evidence>
<dbReference type="InterPro" id="IPR036969">
    <property type="entry name" value="Citrate_synthase_sf"/>
</dbReference>
<dbReference type="Proteomes" id="UP000046373">
    <property type="component" value="Unassembled WGS sequence"/>
</dbReference>
<dbReference type="InterPro" id="IPR019810">
    <property type="entry name" value="Citrate_synthase_AS"/>
</dbReference>
<dbReference type="InterPro" id="IPR002020">
    <property type="entry name" value="Citrate_synthase"/>
</dbReference>
<keyword evidence="6" id="KW-0012">Acyltransferase</keyword>
<evidence type="ECO:0000256" key="1">
    <source>
        <dbReference type="ARBA" id="ARBA00004751"/>
    </source>
</evidence>
<evidence type="ECO:0000256" key="3">
    <source>
        <dbReference type="ARBA" id="ARBA00012972"/>
    </source>
</evidence>
<keyword evidence="4 5" id="KW-0808">Transferase</keyword>
<protein>
    <recommendedName>
        <fullName evidence="3">citrate synthase (unknown stereospecificity)</fullName>
        <ecNumber evidence="3">2.3.3.16</ecNumber>
    </recommendedName>
</protein>
<organism evidence="6 7">
    <name type="scientific">Mesorhizobium plurifarium</name>
    <dbReference type="NCBI Taxonomy" id="69974"/>
    <lineage>
        <taxon>Bacteria</taxon>
        <taxon>Pseudomonadati</taxon>
        <taxon>Pseudomonadota</taxon>
        <taxon>Alphaproteobacteria</taxon>
        <taxon>Hyphomicrobiales</taxon>
        <taxon>Phyllobacteriaceae</taxon>
        <taxon>Mesorhizobium</taxon>
    </lineage>
</organism>